<feature type="domain" description="Glycosyltransferase 2-like" evidence="1">
    <location>
        <begin position="6"/>
        <end position="136"/>
    </location>
</feature>
<dbReference type="CDD" id="cd00761">
    <property type="entry name" value="Glyco_tranf_GTA_type"/>
    <property type="match status" value="1"/>
</dbReference>
<sequence>MSVKLSLIIPMYNVENYIAECINSIQSQITDEIEVIIIDDGSIDNSRQILDEILFKLPKNKSKQFKVFSQKNQGQSAARNFGITQAKGDYIAFVDSDDILNERYFQKTIRVLKTDEPDILRISFQRFLNIPNEIVESESFLSYDGLKPINDNLLIEMFNQGNWYIYLYIFKKSLIINERFQEGVYFEDAILVPKLLLKAKNIYFLNKVLYLYRTNFEGSLRNISAKNLQKLDKSYKNIISIYRDNLKQHPVYGIGLISFSLLYFSFLRKHHGLSQALNQYKFFLTYKNMINPQIVKSRGEKLYLKYGLLFIYLYDLKKILLK</sequence>
<proteinExistence type="predicted"/>
<dbReference type="AlphaFoldDB" id="A0AA91FNU4"/>
<dbReference type="InterPro" id="IPR001173">
    <property type="entry name" value="Glyco_trans_2-like"/>
</dbReference>
<accession>A0AA91FNU4</accession>
<gene>
    <name evidence="2" type="ORF">A9299_04610</name>
</gene>
<dbReference type="InterPro" id="IPR029044">
    <property type="entry name" value="Nucleotide-diphossugar_trans"/>
</dbReference>
<dbReference type="GO" id="GO:0016758">
    <property type="term" value="F:hexosyltransferase activity"/>
    <property type="evidence" value="ECO:0007669"/>
    <property type="project" value="UniProtKB-ARBA"/>
</dbReference>
<evidence type="ECO:0000259" key="1">
    <source>
        <dbReference type="Pfam" id="PF00535"/>
    </source>
</evidence>
<dbReference type="SUPFAM" id="SSF53448">
    <property type="entry name" value="Nucleotide-diphospho-sugar transferases"/>
    <property type="match status" value="1"/>
</dbReference>
<evidence type="ECO:0000313" key="2">
    <source>
        <dbReference type="EMBL" id="OBX62472.1"/>
    </source>
</evidence>
<dbReference type="PANTHER" id="PTHR22916:SF3">
    <property type="entry name" value="UDP-GLCNAC:BETAGAL BETA-1,3-N-ACETYLGLUCOSAMINYLTRANSFERASE-LIKE PROTEIN 1"/>
    <property type="match status" value="1"/>
</dbReference>
<dbReference type="PANTHER" id="PTHR22916">
    <property type="entry name" value="GLYCOSYLTRANSFERASE"/>
    <property type="match status" value="1"/>
</dbReference>
<dbReference type="Pfam" id="PF00535">
    <property type="entry name" value="Glycos_transf_2"/>
    <property type="match status" value="1"/>
</dbReference>
<dbReference type="Gene3D" id="3.90.550.10">
    <property type="entry name" value="Spore Coat Polysaccharide Biosynthesis Protein SpsA, Chain A"/>
    <property type="match status" value="1"/>
</dbReference>
<protein>
    <recommendedName>
        <fullName evidence="1">Glycosyltransferase 2-like domain-containing protein</fullName>
    </recommendedName>
</protein>
<organism evidence="2">
    <name type="scientific">Faucicola osloensis</name>
    <name type="common">Moraxella osloensis</name>
    <dbReference type="NCBI Taxonomy" id="34062"/>
    <lineage>
        <taxon>Bacteria</taxon>
        <taxon>Pseudomonadati</taxon>
        <taxon>Pseudomonadota</taxon>
        <taxon>Gammaproteobacteria</taxon>
        <taxon>Moraxellales</taxon>
        <taxon>Moraxellaceae</taxon>
        <taxon>Faucicola</taxon>
    </lineage>
</organism>
<comment type="caution">
    <text evidence="2">The sequence shown here is derived from an EMBL/GenBank/DDBJ whole genome shotgun (WGS) entry which is preliminary data.</text>
</comment>
<reference evidence="2" key="1">
    <citation type="submission" date="2016-06" db="EMBL/GenBank/DDBJ databases">
        <title>Draft genome of Moraxella osloensis CCUG 67237.</title>
        <authorList>
            <person name="Salva-Serra F."/>
            <person name="Engstrom-Jakobsson H."/>
            <person name="Thorell K."/>
            <person name="Gonzales-Siles L."/>
            <person name="Karlsson R."/>
            <person name="Boulund F."/>
            <person name="Engstrand L."/>
            <person name="Kristiansson E."/>
            <person name="Moore E."/>
        </authorList>
    </citation>
    <scope>NUCLEOTIDE SEQUENCE [LARGE SCALE GENOMIC DNA]</scope>
    <source>
        <strain evidence="2">CCUG 67237</strain>
    </source>
</reference>
<name>A0AA91FNU4_FAUOS</name>
<dbReference type="EMBL" id="LZMT01000034">
    <property type="protein sequence ID" value="OBX62472.1"/>
    <property type="molecule type" value="Genomic_DNA"/>
</dbReference>